<protein>
    <submittedName>
        <fullName evidence="1">Uncharacterized protein</fullName>
    </submittedName>
</protein>
<evidence type="ECO:0000313" key="1">
    <source>
        <dbReference type="EMBL" id="TWU38815.1"/>
    </source>
</evidence>
<name>A0A5C6DRI2_9BACT</name>
<gene>
    <name evidence="1" type="ORF">Q31b_38930</name>
</gene>
<accession>A0A5C6DRI2</accession>
<organism evidence="1 2">
    <name type="scientific">Novipirellula aureliae</name>
    <dbReference type="NCBI Taxonomy" id="2527966"/>
    <lineage>
        <taxon>Bacteria</taxon>
        <taxon>Pseudomonadati</taxon>
        <taxon>Planctomycetota</taxon>
        <taxon>Planctomycetia</taxon>
        <taxon>Pirellulales</taxon>
        <taxon>Pirellulaceae</taxon>
        <taxon>Novipirellula</taxon>
    </lineage>
</organism>
<sequence>MERACLVEWLQINVVVEQASCFVKSEIETR</sequence>
<proteinExistence type="predicted"/>
<evidence type="ECO:0000313" key="2">
    <source>
        <dbReference type="Proteomes" id="UP000315471"/>
    </source>
</evidence>
<keyword evidence="2" id="KW-1185">Reference proteome</keyword>
<dbReference type="Proteomes" id="UP000315471">
    <property type="component" value="Unassembled WGS sequence"/>
</dbReference>
<comment type="caution">
    <text evidence="1">The sequence shown here is derived from an EMBL/GenBank/DDBJ whole genome shotgun (WGS) entry which is preliminary data.</text>
</comment>
<reference evidence="1 2" key="1">
    <citation type="submission" date="2019-02" db="EMBL/GenBank/DDBJ databases">
        <title>Deep-cultivation of Planctomycetes and their phenomic and genomic characterization uncovers novel biology.</title>
        <authorList>
            <person name="Wiegand S."/>
            <person name="Jogler M."/>
            <person name="Boedeker C."/>
            <person name="Pinto D."/>
            <person name="Vollmers J."/>
            <person name="Rivas-Marin E."/>
            <person name="Kohn T."/>
            <person name="Peeters S.H."/>
            <person name="Heuer A."/>
            <person name="Rast P."/>
            <person name="Oberbeckmann S."/>
            <person name="Bunk B."/>
            <person name="Jeske O."/>
            <person name="Meyerdierks A."/>
            <person name="Storesund J.E."/>
            <person name="Kallscheuer N."/>
            <person name="Luecker S."/>
            <person name="Lage O.M."/>
            <person name="Pohl T."/>
            <person name="Merkel B.J."/>
            <person name="Hornburger P."/>
            <person name="Mueller R.-W."/>
            <person name="Bruemmer F."/>
            <person name="Labrenz M."/>
            <person name="Spormann A.M."/>
            <person name="Op Den Camp H."/>
            <person name="Overmann J."/>
            <person name="Amann R."/>
            <person name="Jetten M.S.M."/>
            <person name="Mascher T."/>
            <person name="Medema M.H."/>
            <person name="Devos D.P."/>
            <person name="Kaster A.-K."/>
            <person name="Ovreas L."/>
            <person name="Rohde M."/>
            <person name="Galperin M.Y."/>
            <person name="Jogler C."/>
        </authorList>
    </citation>
    <scope>NUCLEOTIDE SEQUENCE [LARGE SCALE GENOMIC DNA]</scope>
    <source>
        <strain evidence="1 2">Q31b</strain>
    </source>
</reference>
<dbReference type="AlphaFoldDB" id="A0A5C6DRI2"/>
<dbReference type="EMBL" id="SJPY01000006">
    <property type="protein sequence ID" value="TWU38815.1"/>
    <property type="molecule type" value="Genomic_DNA"/>
</dbReference>